<evidence type="ECO:0000256" key="3">
    <source>
        <dbReference type="PIRSR" id="PIRSR038994-1"/>
    </source>
</evidence>
<reference evidence="6 7" key="1">
    <citation type="submission" date="2017-12" db="EMBL/GenBank/DDBJ databases">
        <title>Comparative genomics of Botrytis spp.</title>
        <authorList>
            <person name="Valero-Jimenez C.A."/>
            <person name="Tapia P."/>
            <person name="Veloso J."/>
            <person name="Silva-Moreno E."/>
            <person name="Staats M."/>
            <person name="Valdes J.H."/>
            <person name="Van Kan J.A.L."/>
        </authorList>
    </citation>
    <scope>NUCLEOTIDE SEQUENCE [LARGE SCALE GENOMIC DNA]</scope>
    <source>
        <strain evidence="6 7">MUCL2120</strain>
    </source>
</reference>
<comment type="catalytic activity">
    <reaction evidence="2">
        <text>N-acetyl-D-glucosamine 6-phosphate + H2O = D-glucosamine 6-phosphate + acetate</text>
        <dbReference type="Rhea" id="RHEA:22936"/>
        <dbReference type="ChEBI" id="CHEBI:15377"/>
        <dbReference type="ChEBI" id="CHEBI:30089"/>
        <dbReference type="ChEBI" id="CHEBI:57513"/>
        <dbReference type="ChEBI" id="CHEBI:58725"/>
        <dbReference type="EC" id="3.5.1.25"/>
    </reaction>
</comment>
<dbReference type="FunFam" id="3.20.20.140:FF:000113">
    <property type="entry name" value="N-acetylglucosamine-6-phosphate deacetylase"/>
    <property type="match status" value="1"/>
</dbReference>
<feature type="binding site" evidence="4">
    <location>
        <position position="261"/>
    </location>
    <ligand>
        <name>substrate</name>
    </ligand>
</feature>
<feature type="binding site" evidence="5">
    <location>
        <position position="221"/>
    </location>
    <ligand>
        <name>Zn(2+)</name>
        <dbReference type="ChEBI" id="CHEBI:29105"/>
    </ligand>
</feature>
<keyword evidence="7" id="KW-1185">Reference proteome</keyword>
<comment type="caution">
    <text evidence="6">The sequence shown here is derived from an EMBL/GenBank/DDBJ whole genome shotgun (WGS) entry which is preliminary data.</text>
</comment>
<dbReference type="InterPro" id="IPR011059">
    <property type="entry name" value="Metal-dep_hydrolase_composite"/>
</dbReference>
<dbReference type="EMBL" id="PQXJ01000165">
    <property type="protein sequence ID" value="TGO59313.1"/>
    <property type="molecule type" value="Genomic_DNA"/>
</dbReference>
<dbReference type="OrthoDB" id="10264777at2759"/>
<gene>
    <name evidence="6" type="ORF">BOTNAR_0165g00130</name>
</gene>
<sequence>MGHTRFINCWKCSHGNLDNSPLTINEDGMIIDNQSCDAGAEVVDLKDSIIAPGFIELQINGALGFHFANYVDPTSYHDGVQKLSQYLPSTGVTAFYPTVPTVRPDVFHNVLPFLRPSNSSTGASVLGAHVEGPFLTPSKKGAHNAGNLLVPETSTLEDVYGRNNLLNTIRIVTMAPELPGALEHIQKLREEYTISVSMGHSAATYEQGLKGTDAGASLLTHTFNAMNPLHHREPGLVGLISSPKAGDRWKPSFSLIADSIHLHPSIVSMAYHASPQKAILVTDSVELSGLPDGIYPGHSQIPHPQLKVGNKVTIAGTETLVGTCIPLDQCVRNLMEWANIPIEKAVMTVTENVAAPMGLVDRGDLGSGCRGDFVVMDKQGKCQPTDLVAFAILLVRGNGFVCDSNPPLVKETLDGEKE</sequence>
<keyword evidence="1 2" id="KW-0378">Hydrolase</keyword>
<dbReference type="InterPro" id="IPR032466">
    <property type="entry name" value="Metal_Hydrolase"/>
</dbReference>
<dbReference type="PIRSF" id="PIRSF038994">
    <property type="entry name" value="NagA"/>
    <property type="match status" value="1"/>
</dbReference>
<dbReference type="GO" id="GO:0046872">
    <property type="term" value="F:metal ion binding"/>
    <property type="evidence" value="ECO:0007669"/>
    <property type="project" value="UniProtKB-KW"/>
</dbReference>
<dbReference type="Proteomes" id="UP000297452">
    <property type="component" value="Unassembled WGS sequence"/>
</dbReference>
<dbReference type="GO" id="GO:0006046">
    <property type="term" value="P:N-acetylglucosamine catabolic process"/>
    <property type="evidence" value="ECO:0007669"/>
    <property type="project" value="TreeGrafter"/>
</dbReference>
<evidence type="ECO:0000256" key="1">
    <source>
        <dbReference type="ARBA" id="ARBA00022801"/>
    </source>
</evidence>
<dbReference type="AlphaFoldDB" id="A0A4Z1IRC6"/>
<dbReference type="InterPro" id="IPR003764">
    <property type="entry name" value="GlcNAc_6-P_deAcase"/>
</dbReference>
<dbReference type="STRING" id="278944.A0A4Z1IRC6"/>
<feature type="binding site" evidence="5">
    <location>
        <position position="200"/>
    </location>
    <ligand>
        <name>Zn(2+)</name>
        <dbReference type="ChEBI" id="CHEBI:29105"/>
    </ligand>
</feature>
<feature type="binding site" evidence="4">
    <location>
        <position position="142"/>
    </location>
    <ligand>
        <name>substrate</name>
    </ligand>
</feature>
<dbReference type="Gene3D" id="2.30.40.10">
    <property type="entry name" value="Urease, subunit C, domain 1"/>
    <property type="match status" value="1"/>
</dbReference>
<dbReference type="Gene3D" id="3.20.20.140">
    <property type="entry name" value="Metal-dependent hydrolases"/>
    <property type="match status" value="1"/>
</dbReference>
<evidence type="ECO:0000256" key="5">
    <source>
        <dbReference type="PIRSR" id="PIRSR038994-3"/>
    </source>
</evidence>
<evidence type="ECO:0000256" key="2">
    <source>
        <dbReference type="PIRNR" id="PIRNR038994"/>
    </source>
</evidence>
<dbReference type="SUPFAM" id="SSF51556">
    <property type="entry name" value="Metallo-dependent hydrolases"/>
    <property type="match status" value="1"/>
</dbReference>
<dbReference type="PANTHER" id="PTHR11113:SF4">
    <property type="entry name" value="N-ACETYLGLUCOSAMINE-6-PHOSPHATE DEACETYLASE"/>
    <property type="match status" value="1"/>
</dbReference>
<feature type="binding site" evidence="4">
    <location>
        <begin position="320"/>
        <end position="322"/>
    </location>
    <ligand>
        <name>substrate</name>
    </ligand>
</feature>
<comment type="similarity">
    <text evidence="2">Belongs to the metallo-dependent hydrolases superfamily. NagA family.</text>
</comment>
<dbReference type="GO" id="GO:0008448">
    <property type="term" value="F:N-acetylglucosamine-6-phosphate deacetylase activity"/>
    <property type="evidence" value="ECO:0007669"/>
    <property type="project" value="UniProtKB-UniRule"/>
</dbReference>
<dbReference type="PANTHER" id="PTHR11113">
    <property type="entry name" value="N-ACETYLGLUCOSAMINE-6-PHOSPHATE DEACETYLASE"/>
    <property type="match status" value="1"/>
</dbReference>
<feature type="binding site" evidence="4">
    <location>
        <position position="232"/>
    </location>
    <ligand>
        <name>substrate</name>
    </ligand>
</feature>
<feature type="active site" description="Proton donor/acceptor" evidence="3">
    <location>
        <position position="283"/>
    </location>
</feature>
<name>A0A4Z1IRC6_9HELO</name>
<keyword evidence="2" id="KW-0119">Carbohydrate metabolism</keyword>
<evidence type="ECO:0000313" key="7">
    <source>
        <dbReference type="Proteomes" id="UP000297452"/>
    </source>
</evidence>
<accession>A0A4Z1IRC6</accession>
<keyword evidence="5" id="KW-0479">Metal-binding</keyword>
<protein>
    <recommendedName>
        <fullName evidence="2">N-acetylglucosamine-6-phosphate deacetylase</fullName>
        <ecNumber evidence="2">3.5.1.25</ecNumber>
    </recommendedName>
</protein>
<feature type="binding site" evidence="5">
    <location>
        <position position="131"/>
    </location>
    <ligand>
        <name>Zn(2+)</name>
        <dbReference type="ChEBI" id="CHEBI:29105"/>
    </ligand>
</feature>
<dbReference type="EC" id="3.5.1.25" evidence="2"/>
<evidence type="ECO:0000313" key="6">
    <source>
        <dbReference type="EMBL" id="TGO59313.1"/>
    </source>
</evidence>
<feature type="binding site" evidence="4">
    <location>
        <begin position="224"/>
        <end position="225"/>
    </location>
    <ligand>
        <name>substrate</name>
    </ligand>
</feature>
<proteinExistence type="inferred from homology"/>
<evidence type="ECO:0000256" key="4">
    <source>
        <dbReference type="PIRSR" id="PIRSR038994-2"/>
    </source>
</evidence>
<organism evidence="6 7">
    <name type="scientific">Botryotinia narcissicola</name>
    <dbReference type="NCBI Taxonomy" id="278944"/>
    <lineage>
        <taxon>Eukaryota</taxon>
        <taxon>Fungi</taxon>
        <taxon>Dikarya</taxon>
        <taxon>Ascomycota</taxon>
        <taxon>Pezizomycotina</taxon>
        <taxon>Leotiomycetes</taxon>
        <taxon>Helotiales</taxon>
        <taxon>Sclerotiniaceae</taxon>
        <taxon>Botryotinia</taxon>
    </lineage>
</organism>
<comment type="cofactor">
    <cofactor evidence="5">
        <name>a divalent metal cation</name>
        <dbReference type="ChEBI" id="CHEBI:60240"/>
    </cofactor>
    <text evidence="5">Binds 1 divalent metal cation per subunit.</text>
</comment>